<keyword evidence="2" id="KW-1185">Reference proteome</keyword>
<dbReference type="Proteomes" id="UP001595629">
    <property type="component" value="Unassembled WGS sequence"/>
</dbReference>
<dbReference type="PROSITE" id="PS51257">
    <property type="entry name" value="PROKAR_LIPOPROTEIN"/>
    <property type="match status" value="1"/>
</dbReference>
<evidence type="ECO:0008006" key="3">
    <source>
        <dbReference type="Google" id="ProtNLM"/>
    </source>
</evidence>
<sequence length="159" mass="17308">MKAKLFLSLGLLALGACAPMSIYYREGVSVSRLQTETTDCQVRALRDAPVANEVRQGPPIYYPGRTVCNSAGQCWQQPGWWVPGNVYTVDANQGLRNRVETQCMAEKGYAPVSLPQCSQAVRDQVALSRNAKMPALGESSCIVRFQDGSVQVVTPQRAG</sequence>
<dbReference type="EMBL" id="JBHRXI010000049">
    <property type="protein sequence ID" value="MFC3616309.1"/>
    <property type="molecule type" value="Genomic_DNA"/>
</dbReference>
<accession>A0ABV7TNH5</accession>
<protein>
    <recommendedName>
        <fullName evidence="3">Lipoprotein</fullName>
    </recommendedName>
</protein>
<evidence type="ECO:0000313" key="2">
    <source>
        <dbReference type="Proteomes" id="UP001595629"/>
    </source>
</evidence>
<dbReference type="RefSeq" id="WP_386737621.1">
    <property type="nucleotide sequence ID" value="NZ_JBHRXI010000049.1"/>
</dbReference>
<evidence type="ECO:0000313" key="1">
    <source>
        <dbReference type="EMBL" id="MFC3616309.1"/>
    </source>
</evidence>
<proteinExistence type="predicted"/>
<reference evidence="2" key="1">
    <citation type="journal article" date="2019" name="Int. J. Syst. Evol. Microbiol.">
        <title>The Global Catalogue of Microorganisms (GCM) 10K type strain sequencing project: providing services to taxonomists for standard genome sequencing and annotation.</title>
        <authorList>
            <consortium name="The Broad Institute Genomics Platform"/>
            <consortium name="The Broad Institute Genome Sequencing Center for Infectious Disease"/>
            <person name="Wu L."/>
            <person name="Ma J."/>
        </authorList>
    </citation>
    <scope>NUCLEOTIDE SEQUENCE [LARGE SCALE GENOMIC DNA]</scope>
    <source>
        <strain evidence="2">KCTC 42911</strain>
    </source>
</reference>
<comment type="caution">
    <text evidence="1">The sequence shown here is derived from an EMBL/GenBank/DDBJ whole genome shotgun (WGS) entry which is preliminary data.</text>
</comment>
<organism evidence="1 2">
    <name type="scientific">Lutimaribacter marinistellae</name>
    <dbReference type="NCBI Taxonomy" id="1820329"/>
    <lineage>
        <taxon>Bacteria</taxon>
        <taxon>Pseudomonadati</taxon>
        <taxon>Pseudomonadota</taxon>
        <taxon>Alphaproteobacteria</taxon>
        <taxon>Rhodobacterales</taxon>
        <taxon>Roseobacteraceae</taxon>
        <taxon>Lutimaribacter</taxon>
    </lineage>
</organism>
<name>A0ABV7TNH5_9RHOB</name>
<gene>
    <name evidence="1" type="ORF">ACFORG_21410</name>
</gene>